<name>A0A0F8XXU2_9ZZZZ</name>
<comment type="caution">
    <text evidence="2">The sequence shown here is derived from an EMBL/GenBank/DDBJ whole genome shotgun (WGS) entry which is preliminary data.</text>
</comment>
<reference evidence="2" key="1">
    <citation type="journal article" date="2015" name="Nature">
        <title>Complex archaea that bridge the gap between prokaryotes and eukaryotes.</title>
        <authorList>
            <person name="Spang A."/>
            <person name="Saw J.H."/>
            <person name="Jorgensen S.L."/>
            <person name="Zaremba-Niedzwiedzka K."/>
            <person name="Martijn J."/>
            <person name="Lind A.E."/>
            <person name="van Eijk R."/>
            <person name="Schleper C."/>
            <person name="Guy L."/>
            <person name="Ettema T.J."/>
        </authorList>
    </citation>
    <scope>NUCLEOTIDE SEQUENCE</scope>
</reference>
<sequence length="99" mass="11695">MLTIWKYNLEIQNDNPILMQWKDIYEISMPVYSEFLSVGTQHNKPVMWFKVETQTDRITRKFIIVGTGRKVEPISAKYLGTFLLNEGYFVGHVFELIFS</sequence>
<feature type="domain" description="DUF7352" evidence="1">
    <location>
        <begin position="1"/>
        <end position="96"/>
    </location>
</feature>
<proteinExistence type="predicted"/>
<dbReference type="AlphaFoldDB" id="A0A0F8XXU2"/>
<evidence type="ECO:0000259" key="1">
    <source>
        <dbReference type="Pfam" id="PF24043"/>
    </source>
</evidence>
<accession>A0A0F8XXU2</accession>
<evidence type="ECO:0000313" key="2">
    <source>
        <dbReference type="EMBL" id="KKK66100.1"/>
    </source>
</evidence>
<protein>
    <recommendedName>
        <fullName evidence="1">DUF7352 domain-containing protein</fullName>
    </recommendedName>
</protein>
<dbReference type="Pfam" id="PF24043">
    <property type="entry name" value="DUF7352"/>
    <property type="match status" value="1"/>
</dbReference>
<dbReference type="EMBL" id="LAZR01060242">
    <property type="protein sequence ID" value="KKK66100.1"/>
    <property type="molecule type" value="Genomic_DNA"/>
</dbReference>
<gene>
    <name evidence="2" type="ORF">LCGC14_2967480</name>
</gene>
<dbReference type="InterPro" id="IPR055776">
    <property type="entry name" value="DUF7352"/>
</dbReference>
<organism evidence="2">
    <name type="scientific">marine sediment metagenome</name>
    <dbReference type="NCBI Taxonomy" id="412755"/>
    <lineage>
        <taxon>unclassified sequences</taxon>
        <taxon>metagenomes</taxon>
        <taxon>ecological metagenomes</taxon>
    </lineage>
</organism>